<keyword evidence="1" id="KW-0862">Zinc</keyword>
<protein>
    <submittedName>
        <fullName evidence="4">SWIM-type domain-containing protein</fullName>
    </submittedName>
</protein>
<feature type="domain" description="SWIM-type" evidence="3">
    <location>
        <begin position="671"/>
        <end position="718"/>
    </location>
</feature>
<dbReference type="InterPro" id="IPR007527">
    <property type="entry name" value="Znf_SWIM"/>
</dbReference>
<proteinExistence type="predicted"/>
<dbReference type="Pfam" id="PF03108">
    <property type="entry name" value="DBD_Tnp_Mut"/>
    <property type="match status" value="1"/>
</dbReference>
<evidence type="ECO:0000256" key="2">
    <source>
        <dbReference type="SAM" id="MobiDB-lite"/>
    </source>
</evidence>
<evidence type="ECO:0000313" key="5">
    <source>
        <dbReference type="Proteomes" id="UP001237642"/>
    </source>
</evidence>
<dbReference type="GO" id="GO:0008270">
    <property type="term" value="F:zinc ion binding"/>
    <property type="evidence" value="ECO:0007669"/>
    <property type="project" value="UniProtKB-KW"/>
</dbReference>
<dbReference type="Proteomes" id="UP001237642">
    <property type="component" value="Unassembled WGS sequence"/>
</dbReference>
<feature type="compositionally biased region" description="Low complexity" evidence="2">
    <location>
        <begin position="133"/>
        <end position="161"/>
    </location>
</feature>
<reference evidence="4" key="1">
    <citation type="submission" date="2023-02" db="EMBL/GenBank/DDBJ databases">
        <title>Genome of toxic invasive species Heracleum sosnowskyi carries increased number of genes despite the absence of recent whole-genome duplications.</title>
        <authorList>
            <person name="Schelkunov M."/>
            <person name="Shtratnikova V."/>
            <person name="Makarenko M."/>
            <person name="Klepikova A."/>
            <person name="Omelchenko D."/>
            <person name="Novikova G."/>
            <person name="Obukhova E."/>
            <person name="Bogdanov V."/>
            <person name="Penin A."/>
            <person name="Logacheva M."/>
        </authorList>
    </citation>
    <scope>NUCLEOTIDE SEQUENCE</scope>
    <source>
        <strain evidence="4">Hsosn_3</strain>
        <tissue evidence="4">Leaf</tissue>
    </source>
</reference>
<evidence type="ECO:0000259" key="3">
    <source>
        <dbReference type="PROSITE" id="PS50966"/>
    </source>
</evidence>
<keyword evidence="5" id="KW-1185">Reference proteome</keyword>
<dbReference type="PANTHER" id="PTHR31973">
    <property type="entry name" value="POLYPROTEIN, PUTATIVE-RELATED"/>
    <property type="match status" value="1"/>
</dbReference>
<evidence type="ECO:0000313" key="4">
    <source>
        <dbReference type="EMBL" id="KAK1355730.1"/>
    </source>
</evidence>
<dbReference type="PROSITE" id="PS50966">
    <property type="entry name" value="ZF_SWIM"/>
    <property type="match status" value="1"/>
</dbReference>
<dbReference type="Pfam" id="PF04434">
    <property type="entry name" value="SWIM"/>
    <property type="match status" value="1"/>
</dbReference>
<keyword evidence="1" id="KW-0479">Metal-binding</keyword>
<feature type="region of interest" description="Disordered" evidence="2">
    <location>
        <begin position="130"/>
        <end position="161"/>
    </location>
</feature>
<sequence>MSSQSSFIWGWVYCDGNMIVDDVEGVKYDRKMTRLVKLYLNLNVEGLLNLLYAKLWTNITLYKLNISRRFLNPSTNLFEIAPMYDDDDDVQYIFESVDYSSLRNYVELYVEKISIVSGHHSNVMVEISKSGDRSSSSYSSKKLRTSESGGVSGGVSADISSGSSSRCISHLDSEGNSIGSSDFRDDDIPFYKSFDGSSMVASFHEPVMNKSVDISNASELQKGMMFQAKEELMRVIKDVHITNHQEIKVVRSDSVTWEVECNRKMTGCVWMLRARKRNIHNFFEIMETKGPHTCLNPYITQDHYNLNSSNIAHVFSTQIAADPSVSEKVLEATVVSHFGYKPSRRKIRHAREMSEKALFKSSEESYEYLPKFMNALQSFNHGTFVDWYFKEHDLGEPIAEVVRFKRVFWAFKPCIDALPFCIPVLLIDGTHLYDKYGGVLLTATAVDGFNHLLPVAFAIVESENTASWTWFMEWVKKKVVLRRRDVCVISDRHKWIISVMSNSELGWCEPHSHHRFCSRHLAANFGKEFKKGKIKDRIVPLCSQLTGHKFSLHWNALVAAEPRAQQWFADKPLSRWALAYDEGKRFGIMTTNIAESWNSAIKVARKLPITALVKTIFHKVVTYFDQRRLEIENQCVDGNEFTHHANKMLNRWKERASGHHVKVFDRDSWVFTVTTMKRGQKGGNEQIVRLMEGICTCNKWQTFHIPCSHVLAVVVPTKI</sequence>
<dbReference type="PANTHER" id="PTHR31973:SF195">
    <property type="entry name" value="MUDR FAMILY TRANSPOSASE"/>
    <property type="match status" value="1"/>
</dbReference>
<keyword evidence="1" id="KW-0863">Zinc-finger</keyword>
<gene>
    <name evidence="4" type="ORF">POM88_048986</name>
</gene>
<reference evidence="4" key="2">
    <citation type="submission" date="2023-05" db="EMBL/GenBank/DDBJ databases">
        <authorList>
            <person name="Schelkunov M.I."/>
        </authorList>
    </citation>
    <scope>NUCLEOTIDE SEQUENCE</scope>
    <source>
        <strain evidence="4">Hsosn_3</strain>
        <tissue evidence="4">Leaf</tissue>
    </source>
</reference>
<dbReference type="Pfam" id="PF10551">
    <property type="entry name" value="MULE"/>
    <property type="match status" value="1"/>
</dbReference>
<accession>A0AAD8GUS9</accession>
<name>A0AAD8GUS9_9APIA</name>
<dbReference type="AlphaFoldDB" id="A0AAD8GUS9"/>
<evidence type="ECO:0000256" key="1">
    <source>
        <dbReference type="PROSITE-ProRule" id="PRU00325"/>
    </source>
</evidence>
<organism evidence="4 5">
    <name type="scientific">Heracleum sosnowskyi</name>
    <dbReference type="NCBI Taxonomy" id="360622"/>
    <lineage>
        <taxon>Eukaryota</taxon>
        <taxon>Viridiplantae</taxon>
        <taxon>Streptophyta</taxon>
        <taxon>Embryophyta</taxon>
        <taxon>Tracheophyta</taxon>
        <taxon>Spermatophyta</taxon>
        <taxon>Magnoliopsida</taxon>
        <taxon>eudicotyledons</taxon>
        <taxon>Gunneridae</taxon>
        <taxon>Pentapetalae</taxon>
        <taxon>asterids</taxon>
        <taxon>campanulids</taxon>
        <taxon>Apiales</taxon>
        <taxon>Apiaceae</taxon>
        <taxon>Apioideae</taxon>
        <taxon>apioid superclade</taxon>
        <taxon>Tordylieae</taxon>
        <taxon>Tordyliinae</taxon>
        <taxon>Heracleum</taxon>
    </lineage>
</organism>
<dbReference type="InterPro" id="IPR018289">
    <property type="entry name" value="MULE_transposase_dom"/>
</dbReference>
<comment type="caution">
    <text evidence="4">The sequence shown here is derived from an EMBL/GenBank/DDBJ whole genome shotgun (WGS) entry which is preliminary data.</text>
</comment>
<dbReference type="InterPro" id="IPR004332">
    <property type="entry name" value="Transposase_MuDR"/>
</dbReference>
<dbReference type="EMBL" id="JAUIZM010000011">
    <property type="protein sequence ID" value="KAK1355730.1"/>
    <property type="molecule type" value="Genomic_DNA"/>
</dbReference>